<gene>
    <name evidence="1" type="ORF">EJA10_22430</name>
</gene>
<sequence>MQKRLTEIEINNQDMSISQKIEPGRVLVLVLDGNKGKAFKCEAVLHGLTIVETTSGKSKRVTFEESELC</sequence>
<dbReference type="OrthoDB" id="2895694at2"/>
<protein>
    <submittedName>
        <fullName evidence="1">Terminase</fullName>
    </submittedName>
</protein>
<name>A0A3R9DLW8_9BACI</name>
<dbReference type="RefSeq" id="WP_125482237.1">
    <property type="nucleotide sequence ID" value="NZ_RSFW01000037.1"/>
</dbReference>
<proteinExistence type="predicted"/>
<evidence type="ECO:0000313" key="1">
    <source>
        <dbReference type="EMBL" id="RSD21060.1"/>
    </source>
</evidence>
<dbReference type="EMBL" id="RSFW01000037">
    <property type="protein sequence ID" value="RSD21060.1"/>
    <property type="molecule type" value="Genomic_DNA"/>
</dbReference>
<dbReference type="AlphaFoldDB" id="A0A3R9DLW8"/>
<reference evidence="2" key="1">
    <citation type="submission" date="2018-12" db="EMBL/GenBank/DDBJ databases">
        <title>Bacillus chawlae sp. nov., Bacillus glennii sp. nov., and Bacillus saganii sp. nov. Isolated from the Vehicle Assembly Building at Kennedy Space Center where the Viking Spacecraft were Assembled.</title>
        <authorList>
            <person name="Seuylemezian A."/>
            <person name="Vaishampayan P."/>
        </authorList>
    </citation>
    <scope>NUCLEOTIDE SEQUENCE [LARGE SCALE GENOMIC DNA]</scope>
    <source>
        <strain evidence="2">DSM 13966</strain>
    </source>
</reference>
<accession>A0A3R9DLW8</accession>
<dbReference type="InterPro" id="IPR035530">
    <property type="entry name" value="PBSX_XtrA"/>
</dbReference>
<organism evidence="1 2">
    <name type="scientific">Mesobacillus subterraneus</name>
    <dbReference type="NCBI Taxonomy" id="285983"/>
    <lineage>
        <taxon>Bacteria</taxon>
        <taxon>Bacillati</taxon>
        <taxon>Bacillota</taxon>
        <taxon>Bacilli</taxon>
        <taxon>Bacillales</taxon>
        <taxon>Bacillaceae</taxon>
        <taxon>Mesobacillus</taxon>
    </lineage>
</organism>
<dbReference type="Proteomes" id="UP000279911">
    <property type="component" value="Unassembled WGS sequence"/>
</dbReference>
<comment type="caution">
    <text evidence="1">The sequence shown here is derived from an EMBL/GenBank/DDBJ whole genome shotgun (WGS) entry which is preliminary data.</text>
</comment>
<evidence type="ECO:0000313" key="2">
    <source>
        <dbReference type="Proteomes" id="UP000279911"/>
    </source>
</evidence>
<dbReference type="Pfam" id="PF17356">
    <property type="entry name" value="PBSX_XtrA"/>
    <property type="match status" value="1"/>
</dbReference>